<proteinExistence type="predicted"/>
<evidence type="ECO:0000256" key="1">
    <source>
        <dbReference type="SAM" id="MobiDB-lite"/>
    </source>
</evidence>
<dbReference type="RefSeq" id="WP_265993159.1">
    <property type="nucleotide sequence ID" value="NZ_CP110973.1"/>
</dbReference>
<organism evidence="3 4">
    <name type="scientific">Larkinella insperata</name>
    <dbReference type="NCBI Taxonomy" id="332158"/>
    <lineage>
        <taxon>Bacteria</taxon>
        <taxon>Pseudomonadati</taxon>
        <taxon>Bacteroidota</taxon>
        <taxon>Cytophagia</taxon>
        <taxon>Cytophagales</taxon>
        <taxon>Spirosomataceae</taxon>
        <taxon>Larkinella</taxon>
    </lineage>
</organism>
<name>A0ABW3QEC4_9BACT</name>
<feature type="compositionally biased region" description="Polar residues" evidence="1">
    <location>
        <begin position="77"/>
        <end position="93"/>
    </location>
</feature>
<keyword evidence="2" id="KW-1133">Transmembrane helix</keyword>
<keyword evidence="2" id="KW-0812">Transmembrane</keyword>
<protein>
    <submittedName>
        <fullName evidence="3">Uncharacterized protein</fullName>
    </submittedName>
</protein>
<feature type="region of interest" description="Disordered" evidence="1">
    <location>
        <begin position="77"/>
        <end position="142"/>
    </location>
</feature>
<feature type="region of interest" description="Disordered" evidence="1">
    <location>
        <begin position="216"/>
        <end position="239"/>
    </location>
</feature>
<dbReference type="EMBL" id="JBHTLP010000008">
    <property type="protein sequence ID" value="MFD1142668.1"/>
    <property type="molecule type" value="Genomic_DNA"/>
</dbReference>
<sequence>MSENELDDRYREGLDRLSDDDLPWDKTPTWEQLDQALNQRNRRRTRGLWWRIAAGLTLAIGLGWLAFRGMNQPETRIQTATVRRTQAPASTAPKTAEENRGQTDPEKTSKPSIARAAKPFRGLSAPGKPPRTLPEPTVTNEAEPLLVTETAAITPELLSATEVKSRTVSAAQPAPIRRAIESIRPVKTDPEPTEELIMPPKKRFQLPIALAPHLTRPTATASLPTNSREKAPVQLQISL</sequence>
<reference evidence="4" key="1">
    <citation type="journal article" date="2019" name="Int. J. Syst. Evol. Microbiol.">
        <title>The Global Catalogue of Microorganisms (GCM) 10K type strain sequencing project: providing services to taxonomists for standard genome sequencing and annotation.</title>
        <authorList>
            <consortium name="The Broad Institute Genomics Platform"/>
            <consortium name="The Broad Institute Genome Sequencing Center for Infectious Disease"/>
            <person name="Wu L."/>
            <person name="Ma J."/>
        </authorList>
    </citation>
    <scope>NUCLEOTIDE SEQUENCE [LARGE SCALE GENOMIC DNA]</scope>
    <source>
        <strain evidence="4">CCUG 55608</strain>
    </source>
</reference>
<keyword evidence="4" id="KW-1185">Reference proteome</keyword>
<evidence type="ECO:0000256" key="2">
    <source>
        <dbReference type="SAM" id="Phobius"/>
    </source>
</evidence>
<feature type="compositionally biased region" description="Polar residues" evidence="1">
    <location>
        <begin position="217"/>
        <end position="226"/>
    </location>
</feature>
<dbReference type="Proteomes" id="UP001597116">
    <property type="component" value="Unassembled WGS sequence"/>
</dbReference>
<feature type="transmembrane region" description="Helical" evidence="2">
    <location>
        <begin position="48"/>
        <end position="67"/>
    </location>
</feature>
<evidence type="ECO:0000313" key="4">
    <source>
        <dbReference type="Proteomes" id="UP001597116"/>
    </source>
</evidence>
<feature type="compositionally biased region" description="Basic and acidic residues" evidence="1">
    <location>
        <begin position="95"/>
        <end position="109"/>
    </location>
</feature>
<evidence type="ECO:0000313" key="3">
    <source>
        <dbReference type="EMBL" id="MFD1142668.1"/>
    </source>
</evidence>
<comment type="caution">
    <text evidence="3">The sequence shown here is derived from an EMBL/GenBank/DDBJ whole genome shotgun (WGS) entry which is preliminary data.</text>
</comment>
<gene>
    <name evidence="3" type="ORF">ACFQ4C_16195</name>
</gene>
<accession>A0ABW3QEC4</accession>
<keyword evidence="2" id="KW-0472">Membrane</keyword>